<dbReference type="Pfam" id="PF00561">
    <property type="entry name" value="Abhydrolase_1"/>
    <property type="match status" value="1"/>
</dbReference>
<dbReference type="PANTHER" id="PTHR32268">
    <property type="entry name" value="HOMOSERINE O-ACETYLTRANSFERASE"/>
    <property type="match status" value="1"/>
</dbReference>
<keyword evidence="2" id="KW-0963">Cytoplasm</keyword>
<comment type="caution">
    <text evidence="5">The sequence shown here is derived from an EMBL/GenBank/DDBJ whole genome shotgun (WGS) entry which is preliminary data.</text>
</comment>
<dbReference type="PIRSF" id="PIRSF000443">
    <property type="entry name" value="Homoser_Ac_trans"/>
    <property type="match status" value="1"/>
</dbReference>
<keyword evidence="1 2" id="KW-0808">Transferase</keyword>
<dbReference type="AlphaFoldDB" id="A0A512RRP7"/>
<keyword evidence="2" id="KW-0028">Amino-acid biosynthesis</keyword>
<comment type="subunit">
    <text evidence="2">Homodimer.</text>
</comment>
<dbReference type="InterPro" id="IPR000073">
    <property type="entry name" value="AB_hydrolase_1"/>
</dbReference>
<dbReference type="PANTHER" id="PTHR32268:SF11">
    <property type="entry name" value="HOMOSERINE O-ACETYLTRANSFERASE"/>
    <property type="match status" value="1"/>
</dbReference>
<evidence type="ECO:0000259" key="4">
    <source>
        <dbReference type="Pfam" id="PF00561"/>
    </source>
</evidence>
<protein>
    <recommendedName>
        <fullName evidence="2">Homoserine O-acetyltransferase</fullName>
        <shortName evidence="2">HAT</shortName>
        <ecNumber evidence="2">2.3.1.31</ecNumber>
    </recommendedName>
    <alternativeName>
        <fullName evidence="2">Homoserine transacetylase</fullName>
        <shortName evidence="2">HTA</shortName>
    </alternativeName>
</protein>
<dbReference type="NCBIfam" id="NF001209">
    <property type="entry name" value="PRK00175.1"/>
    <property type="match status" value="1"/>
</dbReference>
<dbReference type="NCBIfam" id="TIGR01392">
    <property type="entry name" value="homoserO_Ac_trn"/>
    <property type="match status" value="1"/>
</dbReference>
<comment type="function">
    <text evidence="2">Transfers an acetyl group from acetyl-CoA to L-homoserine, forming acetyl-L-homoserine.</text>
</comment>
<dbReference type="GO" id="GO:0009086">
    <property type="term" value="P:methionine biosynthetic process"/>
    <property type="evidence" value="ECO:0007669"/>
    <property type="project" value="UniProtKB-UniRule"/>
</dbReference>
<dbReference type="SUPFAM" id="SSF53474">
    <property type="entry name" value="alpha/beta-Hydrolases"/>
    <property type="match status" value="1"/>
</dbReference>
<evidence type="ECO:0000256" key="3">
    <source>
        <dbReference type="PIRSR" id="PIRSR000443-1"/>
    </source>
</evidence>
<evidence type="ECO:0000313" key="6">
    <source>
        <dbReference type="Proteomes" id="UP000321436"/>
    </source>
</evidence>
<keyword evidence="2" id="KW-0012">Acyltransferase</keyword>
<feature type="binding site" evidence="2">
    <location>
        <position position="320"/>
    </location>
    <ligand>
        <name>substrate</name>
    </ligand>
</feature>
<dbReference type="GO" id="GO:0009092">
    <property type="term" value="P:homoserine metabolic process"/>
    <property type="evidence" value="ECO:0007669"/>
    <property type="project" value="TreeGrafter"/>
</dbReference>
<name>A0A512RRP7_9BACT</name>
<evidence type="ECO:0000313" key="5">
    <source>
        <dbReference type="EMBL" id="GEP98379.1"/>
    </source>
</evidence>
<organism evidence="5 6">
    <name type="scientific">Chitinophaga cymbidii</name>
    <dbReference type="NCBI Taxonomy" id="1096750"/>
    <lineage>
        <taxon>Bacteria</taxon>
        <taxon>Pseudomonadati</taxon>
        <taxon>Bacteroidota</taxon>
        <taxon>Chitinophagia</taxon>
        <taxon>Chitinophagales</taxon>
        <taxon>Chitinophagaceae</taxon>
        <taxon>Chitinophaga</taxon>
    </lineage>
</organism>
<feature type="active site" evidence="2 3">
    <location>
        <position position="290"/>
    </location>
</feature>
<dbReference type="GO" id="GO:0005737">
    <property type="term" value="C:cytoplasm"/>
    <property type="evidence" value="ECO:0007669"/>
    <property type="project" value="UniProtKB-SubCell"/>
</dbReference>
<dbReference type="Proteomes" id="UP000321436">
    <property type="component" value="Unassembled WGS sequence"/>
</dbReference>
<comment type="subcellular location">
    <subcellularLocation>
        <location evidence="2">Cytoplasm</location>
    </subcellularLocation>
</comment>
<dbReference type="InterPro" id="IPR029058">
    <property type="entry name" value="AB_hydrolase_fold"/>
</dbReference>
<sequence>MSLQTYHSHQPFHLESGEVLPGLDIAYHTYGTLNKHGDNVVWICHALTANSDVADWWPGLVGEGKVIDPARHFIVCANIIGSCYGSSGPLTVNPETGKPYFRSFPQVTIRDIAHAHILLRKHLNIERIHLLAGGSMGGYQVLEWALMEPERIGKLFLLCTGAAESAWGIAVHTSQRLALEADHTWEDSTPEAGARGLKAARAIGMLTYRNYQTFVRMQTDPDKEKTDNFRASSYILYQGDKLVKRFNAQSYWLLTKAMDSHNIARGRHEDVATTLRQIEQPTLLIGITSDILCPPEEQLLLSGHMHNTLYHEIDSPYGHDGFLIEFEKIGRILEDFLSKP</sequence>
<keyword evidence="6" id="KW-1185">Reference proteome</keyword>
<reference evidence="5 6" key="1">
    <citation type="submission" date="2019-07" db="EMBL/GenBank/DDBJ databases">
        <title>Whole genome shotgun sequence of Chitinophaga cymbidii NBRC 109752.</title>
        <authorList>
            <person name="Hosoyama A."/>
            <person name="Uohara A."/>
            <person name="Ohji S."/>
            <person name="Ichikawa N."/>
        </authorList>
    </citation>
    <scope>NUCLEOTIDE SEQUENCE [LARGE SCALE GENOMIC DNA]</scope>
    <source>
        <strain evidence="5 6">NBRC 109752</strain>
    </source>
</reference>
<dbReference type="GO" id="GO:0004414">
    <property type="term" value="F:homoserine O-acetyltransferase activity"/>
    <property type="evidence" value="ECO:0007669"/>
    <property type="project" value="UniProtKB-UniRule"/>
</dbReference>
<comment type="pathway">
    <text evidence="2">Amino-acid biosynthesis; L-methionine biosynthesis via de novo pathway; O-acetyl-L-homoserine from L-homoserine: step 1/1.</text>
</comment>
<evidence type="ECO:0000256" key="1">
    <source>
        <dbReference type="ARBA" id="ARBA00022679"/>
    </source>
</evidence>
<feature type="binding site" evidence="2">
    <location>
        <position position="201"/>
    </location>
    <ligand>
        <name>substrate</name>
    </ligand>
</feature>
<proteinExistence type="inferred from homology"/>
<accession>A0A512RRP7</accession>
<dbReference type="InterPro" id="IPR008220">
    <property type="entry name" value="HAT_MetX-like"/>
</dbReference>
<dbReference type="Gene3D" id="3.40.50.1820">
    <property type="entry name" value="alpha/beta hydrolase"/>
    <property type="match status" value="1"/>
</dbReference>
<dbReference type="UniPathway" id="UPA00051">
    <property type="reaction ID" value="UER00074"/>
</dbReference>
<feature type="active site" description="Nucleophile" evidence="2 3">
    <location>
        <position position="135"/>
    </location>
</feature>
<feature type="active site" evidence="2 3">
    <location>
        <position position="319"/>
    </location>
</feature>
<keyword evidence="2" id="KW-0486">Methionine biosynthesis</keyword>
<dbReference type="EMBL" id="BKAU01000006">
    <property type="protein sequence ID" value="GEP98379.1"/>
    <property type="molecule type" value="Genomic_DNA"/>
</dbReference>
<comment type="caution">
    <text evidence="2">Lacks conserved residue(s) required for the propagation of feature annotation.</text>
</comment>
<feature type="domain" description="AB hydrolase-1" evidence="4">
    <location>
        <begin position="40"/>
        <end position="323"/>
    </location>
</feature>
<gene>
    <name evidence="5" type="primary">metX</name>
    <name evidence="2" type="synonym">metXA</name>
    <name evidence="5" type="ORF">CCY01nite_46390</name>
</gene>
<dbReference type="EC" id="2.3.1.31" evidence="2"/>
<evidence type="ECO:0000256" key="2">
    <source>
        <dbReference type="HAMAP-Rule" id="MF_00296"/>
    </source>
</evidence>
<dbReference type="HAMAP" id="MF_00296">
    <property type="entry name" value="MetX_acyltransf"/>
    <property type="match status" value="1"/>
</dbReference>
<comment type="catalytic activity">
    <reaction evidence="2">
        <text>L-homoserine + acetyl-CoA = O-acetyl-L-homoserine + CoA</text>
        <dbReference type="Rhea" id="RHEA:13701"/>
        <dbReference type="ChEBI" id="CHEBI:57287"/>
        <dbReference type="ChEBI" id="CHEBI:57288"/>
        <dbReference type="ChEBI" id="CHEBI:57476"/>
        <dbReference type="ChEBI" id="CHEBI:57716"/>
        <dbReference type="EC" id="2.3.1.31"/>
    </reaction>
</comment>
<comment type="similarity">
    <text evidence="2">Belongs to the AB hydrolase superfamily. MetX family.</text>
</comment>